<dbReference type="GO" id="GO:0005886">
    <property type="term" value="C:plasma membrane"/>
    <property type="evidence" value="ECO:0007669"/>
    <property type="project" value="UniProtKB-SubCell"/>
</dbReference>
<feature type="transmembrane region" description="Helical" evidence="10">
    <location>
        <begin position="87"/>
        <end position="107"/>
    </location>
</feature>
<organism evidence="12 13">
    <name type="scientific">Nothoprocta perdicaria</name>
    <name type="common">Chilean tinamou</name>
    <name type="synonym">Crypturus perdicarius</name>
    <dbReference type="NCBI Taxonomy" id="30464"/>
    <lineage>
        <taxon>Eukaryota</taxon>
        <taxon>Metazoa</taxon>
        <taxon>Chordata</taxon>
        <taxon>Craniata</taxon>
        <taxon>Vertebrata</taxon>
        <taxon>Euteleostomi</taxon>
        <taxon>Archelosauria</taxon>
        <taxon>Archosauria</taxon>
        <taxon>Dinosauria</taxon>
        <taxon>Saurischia</taxon>
        <taxon>Theropoda</taxon>
        <taxon>Coelurosauria</taxon>
        <taxon>Aves</taxon>
        <taxon>Palaeognathae</taxon>
        <taxon>Tinamiformes</taxon>
        <taxon>Tinamidae</taxon>
        <taxon>Nothoprocta</taxon>
    </lineage>
</organism>
<dbReference type="Ensembl" id="ENSNPET00000002831.1">
    <property type="protein sequence ID" value="ENSNPEP00000002777.1"/>
    <property type="gene ID" value="ENSNPEG00000002127.1"/>
</dbReference>
<name>A0A8C6YUZ0_NOTPE</name>
<keyword evidence="5" id="KW-1003">Cell membrane</keyword>
<evidence type="ECO:0000256" key="11">
    <source>
        <dbReference type="SAM" id="SignalP"/>
    </source>
</evidence>
<evidence type="ECO:0000313" key="12">
    <source>
        <dbReference type="Ensembl" id="ENSNPEP00000002777.1"/>
    </source>
</evidence>
<dbReference type="Proteomes" id="UP000694420">
    <property type="component" value="Unplaced"/>
</dbReference>
<dbReference type="PRINTS" id="PR01077">
    <property type="entry name" value="CLAUDIN"/>
</dbReference>
<keyword evidence="9 10" id="KW-0472">Membrane</keyword>
<feature type="transmembrane region" description="Helical" evidence="10">
    <location>
        <begin position="168"/>
        <end position="187"/>
    </location>
</feature>
<reference evidence="12" key="2">
    <citation type="submission" date="2025-09" db="UniProtKB">
        <authorList>
            <consortium name="Ensembl"/>
        </authorList>
    </citation>
    <scope>IDENTIFICATION</scope>
</reference>
<evidence type="ECO:0008006" key="14">
    <source>
        <dbReference type="Google" id="ProtNLM"/>
    </source>
</evidence>
<dbReference type="InterPro" id="IPR004031">
    <property type="entry name" value="PMP22/EMP/MP20/Claudin"/>
</dbReference>
<feature type="chain" id="PRO_5034312005" description="Claudin" evidence="11">
    <location>
        <begin position="20"/>
        <end position="257"/>
    </location>
</feature>
<keyword evidence="7" id="KW-0965">Cell junction</keyword>
<keyword evidence="4" id="KW-0796">Tight junction</keyword>
<keyword evidence="11" id="KW-0732">Signal</keyword>
<dbReference type="PANTHER" id="PTHR12002">
    <property type="entry name" value="CLAUDIN"/>
    <property type="match status" value="1"/>
</dbReference>
<comment type="similarity">
    <text evidence="3">Belongs to the claudin family.</text>
</comment>
<comment type="subcellular location">
    <subcellularLocation>
        <location evidence="1">Cell junction</location>
        <location evidence="1">Tight junction</location>
    </subcellularLocation>
    <subcellularLocation>
        <location evidence="2">Cell membrane</location>
        <topology evidence="2">Multi-pass membrane protein</topology>
    </subcellularLocation>
</comment>
<dbReference type="GO" id="GO:0005923">
    <property type="term" value="C:bicellular tight junction"/>
    <property type="evidence" value="ECO:0007669"/>
    <property type="project" value="UniProtKB-SubCell"/>
</dbReference>
<evidence type="ECO:0000256" key="10">
    <source>
        <dbReference type="SAM" id="Phobius"/>
    </source>
</evidence>
<sequence length="257" mass="27404">MSAALEIIGFLLCLGGCTLIRVTLPHNYWKVTSIHGSVMTTSTFYENLWKSCVEDSTGVSSCREFDSTLTFFAVFLSYAVHVQACRALMITSILLGLIATILSLLGLQCAHIGLSNEDGKVKFAVTGGFLFILGGLCSMVAVSWYAAMVTSQFFDPLYAGTKYELGDGLYLGWAGSVLYILGGIFLTCSCKGKKRGKCSPPGPLCTLACRDPMCFPEASPGLHVAWAGGPLCAFMRPPHASVVTVLRGPSGLLCDVP</sequence>
<feature type="transmembrane region" description="Helical" evidence="10">
    <location>
        <begin position="128"/>
        <end position="148"/>
    </location>
</feature>
<reference evidence="12" key="1">
    <citation type="submission" date="2025-08" db="UniProtKB">
        <authorList>
            <consortium name="Ensembl"/>
        </authorList>
    </citation>
    <scope>IDENTIFICATION</scope>
</reference>
<evidence type="ECO:0000256" key="8">
    <source>
        <dbReference type="ARBA" id="ARBA00022989"/>
    </source>
</evidence>
<evidence type="ECO:0000256" key="5">
    <source>
        <dbReference type="ARBA" id="ARBA00022475"/>
    </source>
</evidence>
<keyword evidence="6 10" id="KW-0812">Transmembrane</keyword>
<dbReference type="GO" id="GO:0005198">
    <property type="term" value="F:structural molecule activity"/>
    <property type="evidence" value="ECO:0007669"/>
    <property type="project" value="InterPro"/>
</dbReference>
<proteinExistence type="inferred from homology"/>
<evidence type="ECO:0000313" key="13">
    <source>
        <dbReference type="Proteomes" id="UP000694420"/>
    </source>
</evidence>
<dbReference type="AlphaFoldDB" id="A0A8C6YUZ0"/>
<keyword evidence="13" id="KW-1185">Reference proteome</keyword>
<evidence type="ECO:0000256" key="9">
    <source>
        <dbReference type="ARBA" id="ARBA00023136"/>
    </source>
</evidence>
<accession>A0A8C6YUZ0</accession>
<evidence type="ECO:0000256" key="3">
    <source>
        <dbReference type="ARBA" id="ARBA00008295"/>
    </source>
</evidence>
<evidence type="ECO:0000256" key="4">
    <source>
        <dbReference type="ARBA" id="ARBA00022427"/>
    </source>
</evidence>
<protein>
    <recommendedName>
        <fullName evidence="14">Claudin</fullName>
    </recommendedName>
</protein>
<dbReference type="PROSITE" id="PS01346">
    <property type="entry name" value="CLAUDIN"/>
    <property type="match status" value="1"/>
</dbReference>
<evidence type="ECO:0000256" key="1">
    <source>
        <dbReference type="ARBA" id="ARBA00004435"/>
    </source>
</evidence>
<dbReference type="InterPro" id="IPR006187">
    <property type="entry name" value="Claudin"/>
</dbReference>
<evidence type="ECO:0000256" key="7">
    <source>
        <dbReference type="ARBA" id="ARBA00022949"/>
    </source>
</evidence>
<dbReference type="Pfam" id="PF00822">
    <property type="entry name" value="PMP22_Claudin"/>
    <property type="match status" value="1"/>
</dbReference>
<keyword evidence="8 10" id="KW-1133">Transmembrane helix</keyword>
<feature type="signal peptide" evidence="11">
    <location>
        <begin position="1"/>
        <end position="19"/>
    </location>
</feature>
<evidence type="ECO:0000256" key="2">
    <source>
        <dbReference type="ARBA" id="ARBA00004651"/>
    </source>
</evidence>
<dbReference type="Gene3D" id="1.20.140.150">
    <property type="match status" value="1"/>
</dbReference>
<dbReference type="InterPro" id="IPR017974">
    <property type="entry name" value="Claudin_CS"/>
</dbReference>
<evidence type="ECO:0000256" key="6">
    <source>
        <dbReference type="ARBA" id="ARBA00022692"/>
    </source>
</evidence>